<dbReference type="GO" id="GO:0046872">
    <property type="term" value="F:metal ion binding"/>
    <property type="evidence" value="ECO:0007669"/>
    <property type="project" value="InterPro"/>
</dbReference>
<protein>
    <submittedName>
        <fullName evidence="2">Transcriptional regulator, MerR family</fullName>
    </submittedName>
</protein>
<name>Q01V93_SOLUE</name>
<evidence type="ECO:0000313" key="2">
    <source>
        <dbReference type="EMBL" id="ABJ86422.1"/>
    </source>
</evidence>
<reference evidence="2" key="1">
    <citation type="submission" date="2006-10" db="EMBL/GenBank/DDBJ databases">
        <title>Complete sequence of Solibacter usitatus Ellin6076.</title>
        <authorList>
            <consortium name="US DOE Joint Genome Institute"/>
            <person name="Copeland A."/>
            <person name="Lucas S."/>
            <person name="Lapidus A."/>
            <person name="Barry K."/>
            <person name="Detter J.C."/>
            <person name="Glavina del Rio T."/>
            <person name="Hammon N."/>
            <person name="Israni S."/>
            <person name="Dalin E."/>
            <person name="Tice H."/>
            <person name="Pitluck S."/>
            <person name="Thompson L.S."/>
            <person name="Brettin T."/>
            <person name="Bruce D."/>
            <person name="Han C."/>
            <person name="Tapia R."/>
            <person name="Gilna P."/>
            <person name="Schmutz J."/>
            <person name="Larimer F."/>
            <person name="Land M."/>
            <person name="Hauser L."/>
            <person name="Kyrpides N."/>
            <person name="Mikhailova N."/>
            <person name="Janssen P.H."/>
            <person name="Kuske C.R."/>
            <person name="Richardson P."/>
        </authorList>
    </citation>
    <scope>NUCLEOTIDE SEQUENCE</scope>
    <source>
        <strain evidence="2">Ellin6076</strain>
    </source>
</reference>
<proteinExistence type="predicted"/>
<dbReference type="InterPro" id="IPR009061">
    <property type="entry name" value="DNA-bd_dom_put_sf"/>
</dbReference>
<dbReference type="eggNOG" id="COG0789">
    <property type="taxonomic scope" value="Bacteria"/>
</dbReference>
<dbReference type="EMBL" id="CP000473">
    <property type="protein sequence ID" value="ABJ86422.1"/>
    <property type="molecule type" value="Genomic_DNA"/>
</dbReference>
<dbReference type="InterPro" id="IPR000551">
    <property type="entry name" value="MerR-type_HTH_dom"/>
</dbReference>
<gene>
    <name evidence="2" type="ordered locus">Acid_5475</name>
</gene>
<organism evidence="2">
    <name type="scientific">Solibacter usitatus (strain Ellin6076)</name>
    <dbReference type="NCBI Taxonomy" id="234267"/>
    <lineage>
        <taxon>Bacteria</taxon>
        <taxon>Pseudomonadati</taxon>
        <taxon>Acidobacteriota</taxon>
        <taxon>Terriglobia</taxon>
        <taxon>Bryobacterales</taxon>
        <taxon>Solibacteraceae</taxon>
        <taxon>Candidatus Solibacter</taxon>
    </lineage>
</organism>
<dbReference type="SUPFAM" id="SSF52242">
    <property type="entry name" value="Cobalamin (vitamin B12)-binding domain"/>
    <property type="match status" value="1"/>
</dbReference>
<dbReference type="CDD" id="cd01104">
    <property type="entry name" value="HTH_MlrA-CarA"/>
    <property type="match status" value="1"/>
</dbReference>
<dbReference type="eggNOG" id="COG5012">
    <property type="taxonomic scope" value="Bacteria"/>
</dbReference>
<dbReference type="InterPro" id="IPR036724">
    <property type="entry name" value="Cobalamin-bd_sf"/>
</dbReference>
<dbReference type="Gene3D" id="1.10.1240.10">
    <property type="entry name" value="Methionine synthase domain"/>
    <property type="match status" value="1"/>
</dbReference>
<dbReference type="SUPFAM" id="SSF46955">
    <property type="entry name" value="Putative DNA-binding domain"/>
    <property type="match status" value="1"/>
</dbReference>
<dbReference type="Pfam" id="PF13411">
    <property type="entry name" value="MerR_1"/>
    <property type="match status" value="1"/>
</dbReference>
<accession>Q01V93</accession>
<dbReference type="STRING" id="234267.Acid_5475"/>
<dbReference type="InParanoid" id="Q01V93"/>
<evidence type="ECO:0000259" key="1">
    <source>
        <dbReference type="PROSITE" id="PS50937"/>
    </source>
</evidence>
<feature type="domain" description="HTH merR-type" evidence="1">
    <location>
        <begin position="10"/>
        <end position="78"/>
    </location>
</feature>
<dbReference type="SMART" id="SM00422">
    <property type="entry name" value="HTH_MERR"/>
    <property type="match status" value="1"/>
</dbReference>
<dbReference type="AlphaFoldDB" id="Q01V93"/>
<dbReference type="Pfam" id="PF02607">
    <property type="entry name" value="B12-binding_2"/>
    <property type="match status" value="1"/>
</dbReference>
<dbReference type="GO" id="GO:0003677">
    <property type="term" value="F:DNA binding"/>
    <property type="evidence" value="ECO:0007669"/>
    <property type="project" value="InterPro"/>
</dbReference>
<dbReference type="InterPro" id="IPR036594">
    <property type="entry name" value="Meth_synthase_dom"/>
</dbReference>
<dbReference type="PROSITE" id="PS50937">
    <property type="entry name" value="HTH_MERR_2"/>
    <property type="match status" value="1"/>
</dbReference>
<dbReference type="KEGG" id="sus:Acid_5475"/>
<dbReference type="OrthoDB" id="9800334at2"/>
<dbReference type="Gene3D" id="3.40.50.280">
    <property type="entry name" value="Cobalamin-binding domain"/>
    <property type="match status" value="1"/>
</dbReference>
<dbReference type="Gene3D" id="1.10.1660.10">
    <property type="match status" value="1"/>
</dbReference>
<dbReference type="GO" id="GO:0006355">
    <property type="term" value="P:regulation of DNA-templated transcription"/>
    <property type="evidence" value="ECO:0007669"/>
    <property type="project" value="InterPro"/>
</dbReference>
<dbReference type="InterPro" id="IPR003759">
    <property type="entry name" value="Cbl-bd_cap"/>
</dbReference>
<dbReference type="HOGENOM" id="CLU_045945_3_0_0"/>
<sequence length="308" mass="33450">MTDIELTPAGYPIRAVSKLTGISIDVLRVWERRYKSVVPARTARGRLYDAAQVRRLMLLRDATLAGHAIGQISKLEDQQIRELLNTPAVAEAPDPGGETAVIRPVLNAINEYDYTTANSELGVLASLLPIPELVFRVVHPLLDTVGKRWYSGALTVAQEHMVSALLRNLLGGLMRIHHPREPRRRLLFATPAGELHEFGILCGAMLSVAAGAEAVYLGPNLPVPEIVGITNRLKPRALVLGVVAPQYIADLRGSLAFIGDQIPGATDLWVGGHKAKAAISDGGSTRAVFLETFEAMKPYLDRLREPAV</sequence>
<dbReference type="GO" id="GO:0031419">
    <property type="term" value="F:cobalamin binding"/>
    <property type="evidence" value="ECO:0007669"/>
    <property type="project" value="InterPro"/>
</dbReference>